<accession>A0ABZ2K306</accession>
<evidence type="ECO:0000313" key="2">
    <source>
        <dbReference type="Proteomes" id="UP001379533"/>
    </source>
</evidence>
<organism evidence="1 2">
    <name type="scientific">Pendulispora brunnea</name>
    <dbReference type="NCBI Taxonomy" id="2905690"/>
    <lineage>
        <taxon>Bacteria</taxon>
        <taxon>Pseudomonadati</taxon>
        <taxon>Myxococcota</taxon>
        <taxon>Myxococcia</taxon>
        <taxon>Myxococcales</taxon>
        <taxon>Sorangiineae</taxon>
        <taxon>Pendulisporaceae</taxon>
        <taxon>Pendulispora</taxon>
    </lineage>
</organism>
<keyword evidence="2" id="KW-1185">Reference proteome</keyword>
<proteinExistence type="predicted"/>
<dbReference type="EMBL" id="CP089982">
    <property type="protein sequence ID" value="WXA91733.1"/>
    <property type="molecule type" value="Genomic_DNA"/>
</dbReference>
<evidence type="ECO:0000313" key="1">
    <source>
        <dbReference type="EMBL" id="WXA91733.1"/>
    </source>
</evidence>
<reference evidence="1 2" key="1">
    <citation type="submission" date="2021-12" db="EMBL/GenBank/DDBJ databases">
        <title>Discovery of the Pendulisporaceae a myxobacterial family with distinct sporulation behavior and unique specialized metabolism.</title>
        <authorList>
            <person name="Garcia R."/>
            <person name="Popoff A."/>
            <person name="Bader C.D."/>
            <person name="Loehr J."/>
            <person name="Walesch S."/>
            <person name="Walt C."/>
            <person name="Boldt J."/>
            <person name="Bunk B."/>
            <person name="Haeckl F.J.F.P.J."/>
            <person name="Gunesch A.P."/>
            <person name="Birkelbach J."/>
            <person name="Nuebel U."/>
            <person name="Pietschmann T."/>
            <person name="Bach T."/>
            <person name="Mueller R."/>
        </authorList>
    </citation>
    <scope>NUCLEOTIDE SEQUENCE [LARGE SCALE GENOMIC DNA]</scope>
    <source>
        <strain evidence="1 2">MSr12523</strain>
    </source>
</reference>
<name>A0ABZ2K306_9BACT</name>
<sequence>MATMISFDAAPLRRAMDANHDLGYALSHRLLRMAYERLERTRVQHLDLYR</sequence>
<dbReference type="RefSeq" id="WP_394842356.1">
    <property type="nucleotide sequence ID" value="NZ_CP089982.1"/>
</dbReference>
<gene>
    <name evidence="1" type="ORF">LZC95_35440</name>
</gene>
<dbReference type="Proteomes" id="UP001379533">
    <property type="component" value="Chromosome"/>
</dbReference>
<protein>
    <submittedName>
        <fullName evidence="1">Uncharacterized protein</fullName>
    </submittedName>
</protein>